<feature type="transmembrane region" description="Helical" evidence="7">
    <location>
        <begin position="139"/>
        <end position="169"/>
    </location>
</feature>
<evidence type="ECO:0000256" key="4">
    <source>
        <dbReference type="ARBA" id="ARBA00022801"/>
    </source>
</evidence>
<dbReference type="Proteomes" id="UP001589611">
    <property type="component" value="Unassembled WGS sequence"/>
</dbReference>
<evidence type="ECO:0000256" key="7">
    <source>
        <dbReference type="SAM" id="Phobius"/>
    </source>
</evidence>
<keyword evidence="4" id="KW-0378">Hydrolase</keyword>
<dbReference type="PANTHER" id="PTHR14969">
    <property type="entry name" value="SPHINGOSINE-1-PHOSPHATE PHOSPHOHYDROLASE"/>
    <property type="match status" value="1"/>
</dbReference>
<organism evidence="9 10">
    <name type="scientific">Microbacterium terregens</name>
    <dbReference type="NCBI Taxonomy" id="69363"/>
    <lineage>
        <taxon>Bacteria</taxon>
        <taxon>Bacillati</taxon>
        <taxon>Actinomycetota</taxon>
        <taxon>Actinomycetes</taxon>
        <taxon>Micrococcales</taxon>
        <taxon>Microbacteriaceae</taxon>
        <taxon>Microbacterium</taxon>
    </lineage>
</organism>
<feature type="domain" description="Phosphatidic acid phosphatase type 2/haloperoxidase" evidence="8">
    <location>
        <begin position="97"/>
        <end position="200"/>
    </location>
</feature>
<dbReference type="SMART" id="SM00014">
    <property type="entry name" value="acidPPc"/>
    <property type="match status" value="1"/>
</dbReference>
<protein>
    <submittedName>
        <fullName evidence="9">Phosphatase PAP2 family protein</fullName>
    </submittedName>
</protein>
<feature type="transmembrane region" description="Helical" evidence="7">
    <location>
        <begin position="189"/>
        <end position="208"/>
    </location>
</feature>
<dbReference type="PROSITE" id="PS51257">
    <property type="entry name" value="PROKAR_LIPOPROTEIN"/>
    <property type="match status" value="1"/>
</dbReference>
<feature type="transmembrane region" description="Helical" evidence="7">
    <location>
        <begin position="15"/>
        <end position="37"/>
    </location>
</feature>
<evidence type="ECO:0000256" key="2">
    <source>
        <dbReference type="ARBA" id="ARBA00022475"/>
    </source>
</evidence>
<keyword evidence="2" id="KW-1003">Cell membrane</keyword>
<keyword evidence="6 7" id="KW-0472">Membrane</keyword>
<keyword evidence="3 7" id="KW-0812">Transmembrane</keyword>
<name>A0ABV5T2X7_9MICO</name>
<keyword evidence="10" id="KW-1185">Reference proteome</keyword>
<dbReference type="InterPro" id="IPR000326">
    <property type="entry name" value="PAP2/HPO"/>
</dbReference>
<comment type="subcellular location">
    <subcellularLocation>
        <location evidence="1">Cell membrane</location>
        <topology evidence="1">Multi-pass membrane protein</topology>
    </subcellularLocation>
</comment>
<evidence type="ECO:0000256" key="1">
    <source>
        <dbReference type="ARBA" id="ARBA00004651"/>
    </source>
</evidence>
<dbReference type="Pfam" id="PF01569">
    <property type="entry name" value="PAP2"/>
    <property type="match status" value="1"/>
</dbReference>
<comment type="caution">
    <text evidence="9">The sequence shown here is derived from an EMBL/GenBank/DDBJ whole genome shotgun (WGS) entry which is preliminary data.</text>
</comment>
<evidence type="ECO:0000256" key="5">
    <source>
        <dbReference type="ARBA" id="ARBA00022989"/>
    </source>
</evidence>
<evidence type="ECO:0000256" key="3">
    <source>
        <dbReference type="ARBA" id="ARBA00022692"/>
    </source>
</evidence>
<feature type="transmembrane region" description="Helical" evidence="7">
    <location>
        <begin position="66"/>
        <end position="91"/>
    </location>
</feature>
<dbReference type="InterPro" id="IPR036938">
    <property type="entry name" value="PAP2/HPO_sf"/>
</dbReference>
<proteinExistence type="predicted"/>
<dbReference type="EMBL" id="JBHMBE010000004">
    <property type="protein sequence ID" value="MFB9646958.1"/>
    <property type="molecule type" value="Genomic_DNA"/>
</dbReference>
<evidence type="ECO:0000313" key="9">
    <source>
        <dbReference type="EMBL" id="MFB9646958.1"/>
    </source>
</evidence>
<dbReference type="RefSeq" id="WP_344714927.1">
    <property type="nucleotide sequence ID" value="NZ_BAAAWH010000001.1"/>
</dbReference>
<gene>
    <name evidence="9" type="ORF">ACFFPJ_14250</name>
</gene>
<accession>A0ABV5T2X7</accession>
<evidence type="ECO:0000256" key="6">
    <source>
        <dbReference type="ARBA" id="ARBA00023136"/>
    </source>
</evidence>
<dbReference type="Gene3D" id="1.20.144.10">
    <property type="entry name" value="Phosphatidic acid phosphatase type 2/haloperoxidase"/>
    <property type="match status" value="1"/>
</dbReference>
<reference evidence="9 10" key="1">
    <citation type="submission" date="2024-09" db="EMBL/GenBank/DDBJ databases">
        <authorList>
            <person name="Sun Q."/>
            <person name="Mori K."/>
        </authorList>
    </citation>
    <scope>NUCLEOTIDE SEQUENCE [LARGE SCALE GENOMIC DNA]</scope>
    <source>
        <strain evidence="9 10">JCM 1342</strain>
    </source>
</reference>
<evidence type="ECO:0000313" key="10">
    <source>
        <dbReference type="Proteomes" id="UP001589611"/>
    </source>
</evidence>
<evidence type="ECO:0000259" key="8">
    <source>
        <dbReference type="SMART" id="SM00014"/>
    </source>
</evidence>
<dbReference type="SUPFAM" id="SSF48317">
    <property type="entry name" value="Acid phosphatase/Vanadium-dependent haloperoxidase"/>
    <property type="match status" value="1"/>
</dbReference>
<dbReference type="PANTHER" id="PTHR14969:SF62">
    <property type="entry name" value="DECAPRENYLPHOSPHORYL-5-PHOSPHORIBOSE PHOSPHATASE RV3807C-RELATED"/>
    <property type="match status" value="1"/>
</dbReference>
<keyword evidence="5 7" id="KW-1133">Transmembrane helix</keyword>
<sequence>MDAAKTPPPSWTSRIWLLVAGVLLLAAACALGAIIFARPTPFAVDTWWNSLLVANSSMFLDGFSRVLNFLGGTWFGVLVVPIGCAIALILLRRPWSAAFFLAAEAASAGAVQVLKHLFGRARPEDIIVVSDYGSYPSGHVANAATLAAAAVVLFPRLWVLLVGIAWVLLMALSRTALHAHWLTDTLGGALTGVGVVLIVGALFAPLIARERSPVPRAGASLG</sequence>